<keyword evidence="3" id="KW-0479">Metal-binding</keyword>
<dbReference type="PANTHER" id="PTHR11461">
    <property type="entry name" value="SERINE PROTEASE INHIBITOR, SERPIN"/>
    <property type="match status" value="1"/>
</dbReference>
<keyword evidence="5" id="KW-0408">Iron</keyword>
<keyword evidence="2" id="KW-0646">Protease inhibitor</keyword>
<comment type="caution">
    <text evidence="8">The sequence shown here is derived from an EMBL/GenBank/DDBJ whole genome shotgun (WGS) entry which is preliminary data.</text>
</comment>
<dbReference type="InterPro" id="IPR007872">
    <property type="entry name" value="DPH_MB_dom"/>
</dbReference>
<evidence type="ECO:0000256" key="4">
    <source>
        <dbReference type="ARBA" id="ARBA00022900"/>
    </source>
</evidence>
<keyword evidence="4" id="KW-0722">Serine protease inhibitor</keyword>
<protein>
    <recommendedName>
        <fullName evidence="7">DPH-type MB domain-containing protein</fullName>
    </recommendedName>
</protein>
<evidence type="ECO:0000256" key="2">
    <source>
        <dbReference type="ARBA" id="ARBA00022690"/>
    </source>
</evidence>
<reference evidence="8" key="1">
    <citation type="submission" date="2022-12" db="EMBL/GenBank/DDBJ databases">
        <title>Draft genome assemblies for two species of Escallonia (Escalloniales).</title>
        <authorList>
            <person name="Chanderbali A."/>
            <person name="Dervinis C."/>
            <person name="Anghel I."/>
            <person name="Soltis D."/>
            <person name="Soltis P."/>
            <person name="Zapata F."/>
        </authorList>
    </citation>
    <scope>NUCLEOTIDE SEQUENCE</scope>
    <source>
        <strain evidence="8">UCBG64.0493</strain>
        <tissue evidence="8">Leaf</tissue>
    </source>
</reference>
<evidence type="ECO:0000313" key="8">
    <source>
        <dbReference type="EMBL" id="KAK3039365.1"/>
    </source>
</evidence>
<dbReference type="InterPro" id="IPR042178">
    <property type="entry name" value="Serpin_sf_1"/>
</dbReference>
<dbReference type="SMART" id="SM00093">
    <property type="entry name" value="SERPIN"/>
    <property type="match status" value="1"/>
</dbReference>
<dbReference type="InterPro" id="IPR023796">
    <property type="entry name" value="Serpin_dom"/>
</dbReference>
<dbReference type="GO" id="GO:0005615">
    <property type="term" value="C:extracellular space"/>
    <property type="evidence" value="ECO:0007669"/>
    <property type="project" value="InterPro"/>
</dbReference>
<dbReference type="SUPFAM" id="SSF56574">
    <property type="entry name" value="Serpins"/>
    <property type="match status" value="1"/>
</dbReference>
<dbReference type="InterPro" id="IPR000215">
    <property type="entry name" value="Serpin_fam"/>
</dbReference>
<dbReference type="GO" id="GO:0004867">
    <property type="term" value="F:serine-type endopeptidase inhibitor activity"/>
    <property type="evidence" value="ECO:0007669"/>
    <property type="project" value="UniProtKB-KW"/>
</dbReference>
<evidence type="ECO:0000256" key="6">
    <source>
        <dbReference type="RuleBase" id="RU000411"/>
    </source>
</evidence>
<comment type="similarity">
    <text evidence="1 6">Belongs to the serpin family.</text>
</comment>
<dbReference type="FunFam" id="3.30.497.10:FF:000012">
    <property type="entry name" value="Predicted protein"/>
    <property type="match status" value="1"/>
</dbReference>
<dbReference type="InterPro" id="IPR042185">
    <property type="entry name" value="Serpin_sf_2"/>
</dbReference>
<evidence type="ECO:0000256" key="5">
    <source>
        <dbReference type="ARBA" id="ARBA00023004"/>
    </source>
</evidence>
<gene>
    <name evidence="8" type="ORF">RJ639_027614</name>
</gene>
<dbReference type="PANTHER" id="PTHR11461:SF211">
    <property type="entry name" value="GH10112P-RELATED"/>
    <property type="match status" value="1"/>
</dbReference>
<feature type="domain" description="DPH-type MB" evidence="7">
    <location>
        <begin position="50"/>
        <end position="129"/>
    </location>
</feature>
<evidence type="ECO:0000256" key="3">
    <source>
        <dbReference type="ARBA" id="ARBA00022723"/>
    </source>
</evidence>
<dbReference type="PROSITE" id="PS51074">
    <property type="entry name" value="DPH_MB"/>
    <property type="match status" value="1"/>
</dbReference>
<dbReference type="Gene3D" id="2.30.39.10">
    <property type="entry name" value="Alpha-1-antitrypsin, domain 1"/>
    <property type="match status" value="1"/>
</dbReference>
<feature type="non-terminal residue" evidence="8">
    <location>
        <position position="501"/>
    </location>
</feature>
<dbReference type="GO" id="GO:0046872">
    <property type="term" value="F:metal ion binding"/>
    <property type="evidence" value="ECO:0007669"/>
    <property type="project" value="UniProtKB-KW"/>
</dbReference>
<name>A0AA88XIB7_9ASTE</name>
<dbReference type="InterPro" id="IPR036186">
    <property type="entry name" value="Serpin_sf"/>
</dbReference>
<dbReference type="SUPFAM" id="SSF144217">
    <property type="entry name" value="CSL zinc finger"/>
    <property type="match status" value="1"/>
</dbReference>
<evidence type="ECO:0000259" key="7">
    <source>
        <dbReference type="PROSITE" id="PS51074"/>
    </source>
</evidence>
<sequence>MQKAAETSYSEHDKGDRFLEIQRAWELLGNIQSRGVYDSKLRALRQDAIGPEDVTFEDLTVENAGDVVEFLYQCRCSDYYSIDSLELGEMGFVLLRDRGTISLQPRNALLASVVLPCGSCFLKVRLFFNAANTTLQRDHHLIILTCWLFHLLSRKAQHANVVCSPLSVHIILSLIAAGSKGRTLDQLLSFLKAQSTENFNSLSSQLVALVFADASPAGGPKLSFVNGVWIDRSLPLKPPFKQVVDNVYKAASSNVDFQTKAVEVTTEVNLWAEKETYGLVKEILPSGAVDASTRLVFANALYFKGAWKEKFDSSSTKDHDFHLLNGSSVDKKQQFVTAFDGFKVLGLPYKQGEDKRCFSLYFFLPDAKDGLLALVEKVGSEPGFLERHIPNRPVEMGEFWIPKFKISCGFEASEVLKELGLVLPFSGEEGLTEMVDSPAGQNLYSFIEVNEEGTEAVAASAGVILLHCLPQISDKMDFVAGHPFLFLIRENMTGVVLFIGQ</sequence>
<organism evidence="8 9">
    <name type="scientific">Escallonia herrerae</name>
    <dbReference type="NCBI Taxonomy" id="1293975"/>
    <lineage>
        <taxon>Eukaryota</taxon>
        <taxon>Viridiplantae</taxon>
        <taxon>Streptophyta</taxon>
        <taxon>Embryophyta</taxon>
        <taxon>Tracheophyta</taxon>
        <taxon>Spermatophyta</taxon>
        <taxon>Magnoliopsida</taxon>
        <taxon>eudicotyledons</taxon>
        <taxon>Gunneridae</taxon>
        <taxon>Pentapetalae</taxon>
        <taxon>asterids</taxon>
        <taxon>campanulids</taxon>
        <taxon>Escalloniales</taxon>
        <taxon>Escalloniaceae</taxon>
        <taxon>Escallonia</taxon>
    </lineage>
</organism>
<evidence type="ECO:0000313" key="9">
    <source>
        <dbReference type="Proteomes" id="UP001188597"/>
    </source>
</evidence>
<dbReference type="AlphaFoldDB" id="A0AA88XIB7"/>
<dbReference type="Gene3D" id="3.30.497.10">
    <property type="entry name" value="Antithrombin, subunit I, domain 2"/>
    <property type="match status" value="1"/>
</dbReference>
<dbReference type="InterPro" id="IPR036671">
    <property type="entry name" value="DPH_MB_sf"/>
</dbReference>
<dbReference type="CDD" id="cd02043">
    <property type="entry name" value="serpinP_plants"/>
    <property type="match status" value="1"/>
</dbReference>
<dbReference type="Pfam" id="PF00079">
    <property type="entry name" value="Serpin"/>
    <property type="match status" value="1"/>
</dbReference>
<dbReference type="Proteomes" id="UP001188597">
    <property type="component" value="Unassembled WGS sequence"/>
</dbReference>
<accession>A0AA88XIB7</accession>
<dbReference type="EMBL" id="JAVXUP010000077">
    <property type="protein sequence ID" value="KAK3039365.1"/>
    <property type="molecule type" value="Genomic_DNA"/>
</dbReference>
<keyword evidence="9" id="KW-1185">Reference proteome</keyword>
<evidence type="ECO:0000256" key="1">
    <source>
        <dbReference type="ARBA" id="ARBA00009500"/>
    </source>
</evidence>
<proteinExistence type="inferred from homology"/>
<dbReference type="Gene3D" id="3.10.660.10">
    <property type="entry name" value="DPH Zinc finger"/>
    <property type="match status" value="1"/>
</dbReference>